<reference evidence="1" key="1">
    <citation type="journal article" date="2022" name="bioRxiv">
        <title>Sequencing and chromosome-scale assembly of the giantPleurodeles waltlgenome.</title>
        <authorList>
            <person name="Brown T."/>
            <person name="Elewa A."/>
            <person name="Iarovenko S."/>
            <person name="Subramanian E."/>
            <person name="Araus A.J."/>
            <person name="Petzold A."/>
            <person name="Susuki M."/>
            <person name="Suzuki K.-i.T."/>
            <person name="Hayashi T."/>
            <person name="Toyoda A."/>
            <person name="Oliveira C."/>
            <person name="Osipova E."/>
            <person name="Leigh N.D."/>
            <person name="Simon A."/>
            <person name="Yun M.H."/>
        </authorList>
    </citation>
    <scope>NUCLEOTIDE SEQUENCE</scope>
    <source>
        <strain evidence="1">20211129_DDA</strain>
        <tissue evidence="1">Liver</tissue>
    </source>
</reference>
<name>A0AAV7MJ81_PLEWA</name>
<accession>A0AAV7MJ81</accession>
<dbReference type="EMBL" id="JANPWB010000013">
    <property type="protein sequence ID" value="KAJ1103229.1"/>
    <property type="molecule type" value="Genomic_DNA"/>
</dbReference>
<organism evidence="1 2">
    <name type="scientific">Pleurodeles waltl</name>
    <name type="common">Iberian ribbed newt</name>
    <dbReference type="NCBI Taxonomy" id="8319"/>
    <lineage>
        <taxon>Eukaryota</taxon>
        <taxon>Metazoa</taxon>
        <taxon>Chordata</taxon>
        <taxon>Craniata</taxon>
        <taxon>Vertebrata</taxon>
        <taxon>Euteleostomi</taxon>
        <taxon>Amphibia</taxon>
        <taxon>Batrachia</taxon>
        <taxon>Caudata</taxon>
        <taxon>Salamandroidea</taxon>
        <taxon>Salamandridae</taxon>
        <taxon>Pleurodelinae</taxon>
        <taxon>Pleurodeles</taxon>
    </lineage>
</organism>
<protein>
    <submittedName>
        <fullName evidence="1">Uncharacterized protein</fullName>
    </submittedName>
</protein>
<evidence type="ECO:0000313" key="2">
    <source>
        <dbReference type="Proteomes" id="UP001066276"/>
    </source>
</evidence>
<dbReference type="AlphaFoldDB" id="A0AAV7MJ81"/>
<keyword evidence="2" id="KW-1185">Reference proteome</keyword>
<gene>
    <name evidence="1" type="ORF">NDU88_000656</name>
</gene>
<proteinExistence type="predicted"/>
<comment type="caution">
    <text evidence="1">The sequence shown here is derived from an EMBL/GenBank/DDBJ whole genome shotgun (WGS) entry which is preliminary data.</text>
</comment>
<evidence type="ECO:0000313" key="1">
    <source>
        <dbReference type="EMBL" id="KAJ1103229.1"/>
    </source>
</evidence>
<dbReference type="Proteomes" id="UP001066276">
    <property type="component" value="Chromosome 9"/>
</dbReference>
<sequence length="179" mass="20726">MDVWSWPDMEDMEVLSTTESDHCPLAVSLNEGNYLRSTARELSTLLEPILSRNQRRAKWPRVLADRDTHAEIYQWFLSLRLPLRKTKRHKSHLLHPGTKVVQPEMRGHIDTLDHWDIRGARMMILCATIDENKYLLVAEDVEGSGLALHLWDLPDETAAIRRLDDNGGRLREGHFQGIQ</sequence>